<gene>
    <name evidence="3" type="ORF">LPJ53_003530</name>
</gene>
<feature type="region of interest" description="Disordered" evidence="1">
    <location>
        <begin position="269"/>
        <end position="304"/>
    </location>
</feature>
<proteinExistence type="predicted"/>
<comment type="caution">
    <text evidence="3">The sequence shown here is derived from an EMBL/GenBank/DDBJ whole genome shotgun (WGS) entry which is preliminary data.</text>
</comment>
<dbReference type="GO" id="GO:0003700">
    <property type="term" value="F:DNA-binding transcription factor activity"/>
    <property type="evidence" value="ECO:0007669"/>
    <property type="project" value="InterPro"/>
</dbReference>
<feature type="compositionally biased region" description="Low complexity" evidence="1">
    <location>
        <begin position="277"/>
        <end position="293"/>
    </location>
</feature>
<name>A0A9W7Y0G5_9FUNG</name>
<accession>A0A9W7Y0G5</accession>
<dbReference type="PROSITE" id="PS00036">
    <property type="entry name" value="BZIP_BASIC"/>
    <property type="match status" value="1"/>
</dbReference>
<organism evidence="3 4">
    <name type="scientific">Coemansia erecta</name>
    <dbReference type="NCBI Taxonomy" id="147472"/>
    <lineage>
        <taxon>Eukaryota</taxon>
        <taxon>Fungi</taxon>
        <taxon>Fungi incertae sedis</taxon>
        <taxon>Zoopagomycota</taxon>
        <taxon>Kickxellomycotina</taxon>
        <taxon>Kickxellomycetes</taxon>
        <taxon>Kickxellales</taxon>
        <taxon>Kickxellaceae</taxon>
        <taxon>Coemansia</taxon>
    </lineage>
</organism>
<dbReference type="InterPro" id="IPR004827">
    <property type="entry name" value="bZIP"/>
</dbReference>
<feature type="domain" description="BZIP" evidence="2">
    <location>
        <begin position="216"/>
        <end position="230"/>
    </location>
</feature>
<sequence length="349" mass="37123">MSASEQHAYPPRFPSSQAPASAWGRSDTHYRQRPMALPTPSPHAGFQQPQPHQPQHQPQHHQQHSQQHSQQAQKAGGWGGIAGYMAGGPPLLPPPASYSRSTTVSPPAPLAPHSAPPVSSVSSQQTQHQPGGLSPYSLPPLSAPITPLHPPSPPPYAPPAAKPSVAAKRRRQQQRNASGSPAASAKRSRSPDTPSSPPPSQQQQPETEAARILEERRRRNASASARFRKRRNERERELLARCMFLEQQLLGSVGARAFDEIMRKAPAAQGLDGPVGLGARRGASGTAASSRAPSPRDDESEAEQGCAGMSVCALTAPRSVDDVWAAYMALSQQVAGAVQRIGVLESASK</sequence>
<evidence type="ECO:0000313" key="4">
    <source>
        <dbReference type="Proteomes" id="UP001149813"/>
    </source>
</evidence>
<keyword evidence="4" id="KW-1185">Reference proteome</keyword>
<feature type="compositionally biased region" description="Low complexity" evidence="1">
    <location>
        <begin position="47"/>
        <end position="57"/>
    </location>
</feature>
<protein>
    <recommendedName>
        <fullName evidence="2">BZIP domain-containing protein</fullName>
    </recommendedName>
</protein>
<evidence type="ECO:0000259" key="2">
    <source>
        <dbReference type="PROSITE" id="PS00036"/>
    </source>
</evidence>
<dbReference type="Proteomes" id="UP001149813">
    <property type="component" value="Unassembled WGS sequence"/>
</dbReference>
<feature type="compositionally biased region" description="Pro residues" evidence="1">
    <location>
        <begin position="137"/>
        <end position="161"/>
    </location>
</feature>
<feature type="region of interest" description="Disordered" evidence="1">
    <location>
        <begin position="1"/>
        <end position="231"/>
    </location>
</feature>
<dbReference type="OrthoDB" id="5595312at2759"/>
<reference evidence="3" key="1">
    <citation type="submission" date="2022-07" db="EMBL/GenBank/DDBJ databases">
        <title>Phylogenomic reconstructions and comparative analyses of Kickxellomycotina fungi.</title>
        <authorList>
            <person name="Reynolds N.K."/>
            <person name="Stajich J.E."/>
            <person name="Barry K."/>
            <person name="Grigoriev I.V."/>
            <person name="Crous P."/>
            <person name="Smith M.E."/>
        </authorList>
    </citation>
    <scope>NUCLEOTIDE SEQUENCE</scope>
    <source>
        <strain evidence="3">NBRC 32514</strain>
    </source>
</reference>
<feature type="compositionally biased region" description="Low complexity" evidence="1">
    <location>
        <begin position="64"/>
        <end position="75"/>
    </location>
</feature>
<evidence type="ECO:0000256" key="1">
    <source>
        <dbReference type="SAM" id="MobiDB-lite"/>
    </source>
</evidence>
<feature type="compositionally biased region" description="Basic and acidic residues" evidence="1">
    <location>
        <begin position="208"/>
        <end position="217"/>
    </location>
</feature>
<feature type="compositionally biased region" description="Gly residues" evidence="1">
    <location>
        <begin position="76"/>
        <end position="86"/>
    </location>
</feature>
<feature type="compositionally biased region" description="Low complexity" evidence="1">
    <location>
        <begin position="174"/>
        <end position="185"/>
    </location>
</feature>
<feature type="compositionally biased region" description="Low complexity" evidence="1">
    <location>
        <begin position="111"/>
        <end position="123"/>
    </location>
</feature>
<evidence type="ECO:0000313" key="3">
    <source>
        <dbReference type="EMBL" id="KAJ1721998.1"/>
    </source>
</evidence>
<dbReference type="EMBL" id="JANBOJ010000136">
    <property type="protein sequence ID" value="KAJ1721998.1"/>
    <property type="molecule type" value="Genomic_DNA"/>
</dbReference>
<dbReference type="AlphaFoldDB" id="A0A9W7Y0G5"/>